<sequence>MNAVTVSEYRYLIPSQPHGKTLRELLDIALRVEFATIPPYLTAMYSIKDKASPAYQFVRGVALEEMLHLNLAANLLNAVGGTPTLVTEAGAAHPFPPTYPTYLSEDAEDGGPYLQLMAASPELFRSTFMRIEQPAQPDAVGQEEDFSTIGQLYTAILKKLEEYDRTPGRAYDVSRQSEQWNFGNSGGTVVLVKDLASAKKAVNEIVEQGEGADMSGKLDDPEYRIREPWGQYEYYGPRADGTYGPVLGTPLEMSHYFKFKAIADGTVPLPPTYPMIANPAKAKYENKTAAALSDLFDHAYSVMVDDLQKALRGDRDLFFTSVVPAMRVSLPSLATELMQAPIAAESHTADDPTAGPAFHYLSVKDRQKPQELDQLAADLATGRRNGGSPTLAATLRRIQENRPETRTEADHA</sequence>
<dbReference type="InterPro" id="IPR009078">
    <property type="entry name" value="Ferritin-like_SF"/>
</dbReference>
<evidence type="ECO:0000313" key="4">
    <source>
        <dbReference type="Proteomes" id="UP001595764"/>
    </source>
</evidence>
<protein>
    <submittedName>
        <fullName evidence="3">Ferritin-like domain-containing protein</fullName>
    </submittedName>
</protein>
<dbReference type="RefSeq" id="WP_377874865.1">
    <property type="nucleotide sequence ID" value="NZ_JBHMAY010000077.1"/>
</dbReference>
<feature type="domain" description="Iminophenyl-pyruvate dimer synthase" evidence="2">
    <location>
        <begin position="27"/>
        <end position="221"/>
    </location>
</feature>
<evidence type="ECO:0000259" key="2">
    <source>
        <dbReference type="Pfam" id="PF12902"/>
    </source>
</evidence>
<dbReference type="Proteomes" id="UP001595764">
    <property type="component" value="Unassembled WGS sequence"/>
</dbReference>
<dbReference type="Gene3D" id="1.20.1260.10">
    <property type="match status" value="1"/>
</dbReference>
<accession>A0ABV7QYF7</accession>
<reference evidence="4" key="1">
    <citation type="journal article" date="2019" name="Int. J. Syst. Evol. Microbiol.">
        <title>The Global Catalogue of Microorganisms (GCM) 10K type strain sequencing project: providing services to taxonomists for standard genome sequencing and annotation.</title>
        <authorList>
            <consortium name="The Broad Institute Genomics Platform"/>
            <consortium name="The Broad Institute Genome Sequencing Center for Infectious Disease"/>
            <person name="Wu L."/>
            <person name="Ma J."/>
        </authorList>
    </citation>
    <scope>NUCLEOTIDE SEQUENCE [LARGE SCALE GENOMIC DNA]</scope>
    <source>
        <strain evidence="4">CGMCC 4.7682</strain>
    </source>
</reference>
<gene>
    <name evidence="3" type="ORF">ACFORO_42850</name>
</gene>
<feature type="compositionally biased region" description="Basic and acidic residues" evidence="1">
    <location>
        <begin position="397"/>
        <end position="412"/>
    </location>
</feature>
<dbReference type="InterPro" id="IPR026820">
    <property type="entry name" value="VioB/RebD_dom"/>
</dbReference>
<dbReference type="Pfam" id="PF12902">
    <property type="entry name" value="Ferritin-like"/>
    <property type="match status" value="1"/>
</dbReference>
<dbReference type="InterPro" id="IPR012347">
    <property type="entry name" value="Ferritin-like"/>
</dbReference>
<dbReference type="SUPFAM" id="SSF47240">
    <property type="entry name" value="Ferritin-like"/>
    <property type="match status" value="1"/>
</dbReference>
<organism evidence="3 4">
    <name type="scientific">Amycolatopsis halotolerans</name>
    <dbReference type="NCBI Taxonomy" id="330083"/>
    <lineage>
        <taxon>Bacteria</taxon>
        <taxon>Bacillati</taxon>
        <taxon>Actinomycetota</taxon>
        <taxon>Actinomycetes</taxon>
        <taxon>Pseudonocardiales</taxon>
        <taxon>Pseudonocardiaceae</taxon>
        <taxon>Amycolatopsis</taxon>
    </lineage>
</organism>
<name>A0ABV7QYF7_9PSEU</name>
<evidence type="ECO:0000313" key="3">
    <source>
        <dbReference type="EMBL" id="MFC3516962.1"/>
    </source>
</evidence>
<evidence type="ECO:0000256" key="1">
    <source>
        <dbReference type="SAM" id="MobiDB-lite"/>
    </source>
</evidence>
<dbReference type="EMBL" id="JBHRWI010000071">
    <property type="protein sequence ID" value="MFC3516962.1"/>
    <property type="molecule type" value="Genomic_DNA"/>
</dbReference>
<comment type="caution">
    <text evidence="3">The sequence shown here is derived from an EMBL/GenBank/DDBJ whole genome shotgun (WGS) entry which is preliminary data.</text>
</comment>
<proteinExistence type="predicted"/>
<feature type="region of interest" description="Disordered" evidence="1">
    <location>
        <begin position="381"/>
        <end position="412"/>
    </location>
</feature>
<dbReference type="PANTHER" id="PTHR34400">
    <property type="match status" value="1"/>
</dbReference>
<keyword evidence="4" id="KW-1185">Reference proteome</keyword>
<dbReference type="PANTHER" id="PTHR34400:SF4">
    <property type="entry name" value="MEMBRANE PROTEIN"/>
    <property type="match status" value="1"/>
</dbReference>